<dbReference type="Proteomes" id="UP000186817">
    <property type="component" value="Unassembled WGS sequence"/>
</dbReference>
<feature type="domain" description="NAD(P)-binding" evidence="4">
    <location>
        <begin position="28"/>
        <end position="337"/>
    </location>
</feature>
<evidence type="ECO:0000313" key="5">
    <source>
        <dbReference type="EMBL" id="OLP87223.1"/>
    </source>
</evidence>
<keyword evidence="3" id="KW-0456">Lyase</keyword>
<dbReference type="GO" id="GO:0009225">
    <property type="term" value="P:nucleotide-sugar metabolic process"/>
    <property type="evidence" value="ECO:0007669"/>
    <property type="project" value="InterPro"/>
</dbReference>
<evidence type="ECO:0000256" key="2">
    <source>
        <dbReference type="ARBA" id="ARBA00023027"/>
    </source>
</evidence>
<reference evidence="5 6" key="1">
    <citation type="submission" date="2016-02" db="EMBL/GenBank/DDBJ databases">
        <title>Genome analysis of coral dinoflagellate symbionts highlights evolutionary adaptations to a symbiotic lifestyle.</title>
        <authorList>
            <person name="Aranda M."/>
            <person name="Li Y."/>
            <person name="Liew Y.J."/>
            <person name="Baumgarten S."/>
            <person name="Simakov O."/>
            <person name="Wilson M."/>
            <person name="Piel J."/>
            <person name="Ashoor H."/>
            <person name="Bougouffa S."/>
            <person name="Bajic V.B."/>
            <person name="Ryu T."/>
            <person name="Ravasi T."/>
            <person name="Bayer T."/>
            <person name="Micklem G."/>
            <person name="Kim H."/>
            <person name="Bhak J."/>
            <person name="Lajeunesse T.C."/>
            <person name="Voolstra C.R."/>
        </authorList>
    </citation>
    <scope>NUCLEOTIDE SEQUENCE [LARGE SCALE GENOMIC DNA]</scope>
    <source>
        <strain evidence="5 6">CCMP2467</strain>
    </source>
</reference>
<dbReference type="GO" id="GO:0008460">
    <property type="term" value="F:dTDP-glucose 4,6-dehydratase activity"/>
    <property type="evidence" value="ECO:0007669"/>
    <property type="project" value="InterPro"/>
</dbReference>
<dbReference type="AlphaFoldDB" id="A0A1Q9CWA8"/>
<accession>A0A1Q9CWA8</accession>
<evidence type="ECO:0000259" key="4">
    <source>
        <dbReference type="Pfam" id="PF16363"/>
    </source>
</evidence>
<keyword evidence="2" id="KW-0520">NAD</keyword>
<dbReference type="OMA" id="KLIPLMC"/>
<proteinExistence type="predicted"/>
<dbReference type="Gene3D" id="3.40.50.720">
    <property type="entry name" value="NAD(P)-binding Rossmann-like Domain"/>
    <property type="match status" value="1"/>
</dbReference>
<dbReference type="InterPro" id="IPR036291">
    <property type="entry name" value="NAD(P)-bd_dom_sf"/>
</dbReference>
<evidence type="ECO:0000313" key="6">
    <source>
        <dbReference type="Proteomes" id="UP000186817"/>
    </source>
</evidence>
<dbReference type="PANTHER" id="PTHR43000">
    <property type="entry name" value="DTDP-D-GLUCOSE 4,6-DEHYDRATASE-RELATED"/>
    <property type="match status" value="1"/>
</dbReference>
<protein>
    <submittedName>
        <fullName evidence="5">dTDP-D-glucose 4,6-dehydratase</fullName>
    </submittedName>
</protein>
<comment type="cofactor">
    <cofactor evidence="1">
        <name>NAD(+)</name>
        <dbReference type="ChEBI" id="CHEBI:57540"/>
    </cofactor>
</comment>
<dbReference type="Pfam" id="PF16363">
    <property type="entry name" value="GDP_Man_Dehyd"/>
    <property type="match status" value="1"/>
</dbReference>
<organism evidence="5 6">
    <name type="scientific">Symbiodinium microadriaticum</name>
    <name type="common">Dinoflagellate</name>
    <name type="synonym">Zooxanthella microadriatica</name>
    <dbReference type="NCBI Taxonomy" id="2951"/>
    <lineage>
        <taxon>Eukaryota</taxon>
        <taxon>Sar</taxon>
        <taxon>Alveolata</taxon>
        <taxon>Dinophyceae</taxon>
        <taxon>Suessiales</taxon>
        <taxon>Symbiodiniaceae</taxon>
        <taxon>Symbiodinium</taxon>
    </lineage>
</organism>
<dbReference type="Gene3D" id="3.90.25.10">
    <property type="entry name" value="UDP-galactose 4-epimerase, domain 1"/>
    <property type="match status" value="1"/>
</dbReference>
<evidence type="ECO:0000256" key="3">
    <source>
        <dbReference type="ARBA" id="ARBA00023239"/>
    </source>
</evidence>
<keyword evidence="6" id="KW-1185">Reference proteome</keyword>
<dbReference type="SUPFAM" id="SSF51735">
    <property type="entry name" value="NAD(P)-binding Rossmann-fold domains"/>
    <property type="match status" value="1"/>
</dbReference>
<dbReference type="OrthoDB" id="16464at2759"/>
<dbReference type="InterPro" id="IPR005888">
    <property type="entry name" value="dTDP_Gluc_deHydtase"/>
</dbReference>
<sequence>MESPPAPPGAEAMQMPEASGDYAPRRVLFTGGAGFIGSNVLIYFVQKYPEVFFLCLDNLSEGANLLNLDPIRGARNFLFVEGDILCSKAVRRVLADHQLDTVMHFAAQTHVDRSFVVPMKFTEVNAMGTAVLLQAARECRIRRFLHVSTDEVYGENVHGHIFSETDGFRPMNPYSASKAAAECIVHGYVESFGRDLPIVVVRPNNIYGPRQYPEKLIPKFILRLQRQQRLPLHGGGSARRSFLFVEDAAKAFDFVLRKGIPGEAYNIGAEPGSTKTVIQVAKALMPFFDIDTDSADSHLEVVADRVRNDASYDVESTKISELGWSPSVTFEEGLQRTVEWYLQHPSHWKSVEAALRADNGAPTPTAAL</sequence>
<dbReference type="FunFam" id="3.40.50.720:FF:000304">
    <property type="entry name" value="UDP-glucose 4,6-dehydratase"/>
    <property type="match status" value="1"/>
</dbReference>
<name>A0A1Q9CWA8_SYMMI</name>
<dbReference type="EMBL" id="LSRX01000872">
    <property type="protein sequence ID" value="OLP87223.1"/>
    <property type="molecule type" value="Genomic_DNA"/>
</dbReference>
<dbReference type="InterPro" id="IPR016040">
    <property type="entry name" value="NAD(P)-bd_dom"/>
</dbReference>
<comment type="caution">
    <text evidence="5">The sequence shown here is derived from an EMBL/GenBank/DDBJ whole genome shotgun (WGS) entry which is preliminary data.</text>
</comment>
<evidence type="ECO:0000256" key="1">
    <source>
        <dbReference type="ARBA" id="ARBA00001911"/>
    </source>
</evidence>
<gene>
    <name evidence="5" type="primary">Tgds</name>
    <name evidence="5" type="ORF">AK812_SmicGene31579</name>
</gene>
<dbReference type="CDD" id="cd05246">
    <property type="entry name" value="dTDP_GD_SDR_e"/>
    <property type="match status" value="1"/>
</dbReference>